<protein>
    <submittedName>
        <fullName evidence="2">Uncharacterized protein</fullName>
    </submittedName>
</protein>
<comment type="caution">
    <text evidence="2">The sequence shown here is derived from an EMBL/GenBank/DDBJ whole genome shotgun (WGS) entry which is preliminary data.</text>
</comment>
<accession>A0A8H6NTW4</accession>
<gene>
    <name evidence="2" type="ORF">CMUS01_03013</name>
</gene>
<evidence type="ECO:0000313" key="3">
    <source>
        <dbReference type="Proteomes" id="UP000639643"/>
    </source>
</evidence>
<reference evidence="2" key="1">
    <citation type="journal article" date="2020" name="Phytopathology">
        <title>Genome Sequence Resources of Colletotrichum truncatum, C. plurivorum, C. musicola, and C. sojae: Four Species Pathogenic to Soybean (Glycine max).</title>
        <authorList>
            <person name="Rogerio F."/>
            <person name="Boufleur T.R."/>
            <person name="Ciampi-Guillardi M."/>
            <person name="Sukno S.A."/>
            <person name="Thon M.R."/>
            <person name="Massola Junior N.S."/>
            <person name="Baroncelli R."/>
        </authorList>
    </citation>
    <scope>NUCLEOTIDE SEQUENCE</scope>
    <source>
        <strain evidence="2">LFN0074</strain>
    </source>
</reference>
<proteinExistence type="predicted"/>
<feature type="region of interest" description="Disordered" evidence="1">
    <location>
        <begin position="79"/>
        <end position="112"/>
    </location>
</feature>
<evidence type="ECO:0000313" key="2">
    <source>
        <dbReference type="EMBL" id="KAF6842491.1"/>
    </source>
</evidence>
<organism evidence="2 3">
    <name type="scientific">Colletotrichum musicola</name>
    <dbReference type="NCBI Taxonomy" id="2175873"/>
    <lineage>
        <taxon>Eukaryota</taxon>
        <taxon>Fungi</taxon>
        <taxon>Dikarya</taxon>
        <taxon>Ascomycota</taxon>
        <taxon>Pezizomycotina</taxon>
        <taxon>Sordariomycetes</taxon>
        <taxon>Hypocreomycetidae</taxon>
        <taxon>Glomerellales</taxon>
        <taxon>Glomerellaceae</taxon>
        <taxon>Colletotrichum</taxon>
        <taxon>Colletotrichum orchidearum species complex</taxon>
    </lineage>
</organism>
<dbReference type="Proteomes" id="UP000639643">
    <property type="component" value="Unassembled WGS sequence"/>
</dbReference>
<dbReference type="EMBL" id="WIGM01000069">
    <property type="protein sequence ID" value="KAF6842491.1"/>
    <property type="molecule type" value="Genomic_DNA"/>
</dbReference>
<name>A0A8H6NTW4_9PEZI</name>
<sequence>YLSYQLIDFHHCYNPLIYVDFNFESHHDRHFFVYLDQHFSIDFHHQRASFRHHAPPVTVTATVTATAATTTVTATVTQAPPGAGFPDPFNPFPIGGDGPFRRKRRNVAEAKH</sequence>
<evidence type="ECO:0000256" key="1">
    <source>
        <dbReference type="SAM" id="MobiDB-lite"/>
    </source>
</evidence>
<keyword evidence="3" id="KW-1185">Reference proteome</keyword>
<dbReference type="AlphaFoldDB" id="A0A8H6NTW4"/>
<feature type="non-terminal residue" evidence="2">
    <location>
        <position position="1"/>
    </location>
</feature>